<evidence type="ECO:0000313" key="1">
    <source>
        <dbReference type="EMBL" id="GMT09336.1"/>
    </source>
</evidence>
<feature type="non-terminal residue" evidence="1">
    <location>
        <position position="1"/>
    </location>
</feature>
<protein>
    <submittedName>
        <fullName evidence="1">Uncharacterized protein</fullName>
    </submittedName>
</protein>
<sequence length="149" mass="17636">SALFSAFQKGRFYPSKTIISSLATFSIRKVPSMMIDSQWLVETITVRMQCLKGAYDAVSWRFCTNSLLTGDEVKAQIDQSEFEYESWEHQSWREHCIVKRSNQMAAKFEMRQMDGIHPNMFIADVEFWSRQSSKEPRFRFRIFHNFPMP</sequence>
<dbReference type="EMBL" id="BTSY01000001">
    <property type="protein sequence ID" value="GMT09336.1"/>
    <property type="molecule type" value="Genomic_DNA"/>
</dbReference>
<organism evidence="1 2">
    <name type="scientific">Pristionchus fissidentatus</name>
    <dbReference type="NCBI Taxonomy" id="1538716"/>
    <lineage>
        <taxon>Eukaryota</taxon>
        <taxon>Metazoa</taxon>
        <taxon>Ecdysozoa</taxon>
        <taxon>Nematoda</taxon>
        <taxon>Chromadorea</taxon>
        <taxon>Rhabditida</taxon>
        <taxon>Rhabditina</taxon>
        <taxon>Diplogasteromorpha</taxon>
        <taxon>Diplogasteroidea</taxon>
        <taxon>Neodiplogasteridae</taxon>
        <taxon>Pristionchus</taxon>
    </lineage>
</organism>
<gene>
    <name evidence="1" type="ORF">PFISCL1PPCAC_633</name>
</gene>
<dbReference type="AlphaFoldDB" id="A0AAV5USA7"/>
<keyword evidence="2" id="KW-1185">Reference proteome</keyword>
<name>A0AAV5USA7_9BILA</name>
<proteinExistence type="predicted"/>
<reference evidence="1" key="1">
    <citation type="submission" date="2023-10" db="EMBL/GenBank/DDBJ databases">
        <title>Genome assembly of Pristionchus species.</title>
        <authorList>
            <person name="Yoshida K."/>
            <person name="Sommer R.J."/>
        </authorList>
    </citation>
    <scope>NUCLEOTIDE SEQUENCE</scope>
    <source>
        <strain evidence="1">RS5133</strain>
    </source>
</reference>
<dbReference type="Proteomes" id="UP001432322">
    <property type="component" value="Unassembled WGS sequence"/>
</dbReference>
<accession>A0AAV5USA7</accession>
<evidence type="ECO:0000313" key="2">
    <source>
        <dbReference type="Proteomes" id="UP001432322"/>
    </source>
</evidence>
<comment type="caution">
    <text evidence="1">The sequence shown here is derived from an EMBL/GenBank/DDBJ whole genome shotgun (WGS) entry which is preliminary data.</text>
</comment>